<evidence type="ECO:0000256" key="2">
    <source>
        <dbReference type="ARBA" id="ARBA00022525"/>
    </source>
</evidence>
<dbReference type="CDD" id="cd00190">
    <property type="entry name" value="Tryp_SPc"/>
    <property type="match status" value="1"/>
</dbReference>
<dbReference type="InterPro" id="IPR051659">
    <property type="entry name" value="Serine_Protease_S1-Domain"/>
</dbReference>
<evidence type="ECO:0000259" key="9">
    <source>
        <dbReference type="PROSITE" id="PS01180"/>
    </source>
</evidence>
<comment type="caution">
    <text evidence="8">Lacks conserved residue(s) required for the propagation of feature annotation.</text>
</comment>
<keyword evidence="8" id="KW-0768">Sushi</keyword>
<dbReference type="PROSITE" id="PS01180">
    <property type="entry name" value="CUB"/>
    <property type="match status" value="1"/>
</dbReference>
<evidence type="ECO:0000313" key="12">
    <source>
        <dbReference type="Ensembl" id="ENSCCRP00015077065.1"/>
    </source>
</evidence>
<protein>
    <submittedName>
        <fullName evidence="12">Si:ch211-102l7.3</fullName>
    </submittedName>
</protein>
<organism evidence="12 13">
    <name type="scientific">Cyprinus carpio</name>
    <name type="common">Common carp</name>
    <dbReference type="NCBI Taxonomy" id="7962"/>
    <lineage>
        <taxon>Eukaryota</taxon>
        <taxon>Metazoa</taxon>
        <taxon>Chordata</taxon>
        <taxon>Craniata</taxon>
        <taxon>Vertebrata</taxon>
        <taxon>Euteleostomi</taxon>
        <taxon>Actinopterygii</taxon>
        <taxon>Neopterygii</taxon>
        <taxon>Teleostei</taxon>
        <taxon>Ostariophysi</taxon>
        <taxon>Cypriniformes</taxon>
        <taxon>Cyprinidae</taxon>
        <taxon>Cyprininae</taxon>
        <taxon>Cyprinus</taxon>
    </lineage>
</organism>
<feature type="domain" description="Sushi" evidence="11">
    <location>
        <begin position="364"/>
        <end position="424"/>
    </location>
</feature>
<dbReference type="Pfam" id="PF00089">
    <property type="entry name" value="Trypsin"/>
    <property type="match status" value="1"/>
</dbReference>
<dbReference type="SUPFAM" id="SSF57535">
    <property type="entry name" value="Complement control module/SCR domain"/>
    <property type="match status" value="3"/>
</dbReference>
<dbReference type="AlphaFoldDB" id="A0A8C1X5X0"/>
<dbReference type="SMART" id="SM00020">
    <property type="entry name" value="Tryp_SPc"/>
    <property type="match status" value="1"/>
</dbReference>
<dbReference type="SUPFAM" id="SSF49854">
    <property type="entry name" value="Spermadhesin, CUB domain"/>
    <property type="match status" value="1"/>
</dbReference>
<keyword evidence="5" id="KW-0677">Repeat</keyword>
<proteinExistence type="predicted"/>
<keyword evidence="4" id="KW-0732">Signal</keyword>
<keyword evidence="7" id="KW-0325">Glycoprotein</keyword>
<feature type="domain" description="Peptidase S1" evidence="10">
    <location>
        <begin position="528"/>
        <end position="839"/>
    </location>
</feature>
<dbReference type="InterPro" id="IPR035976">
    <property type="entry name" value="Sushi/SCR/CCP_sf"/>
</dbReference>
<dbReference type="PANTHER" id="PTHR24254:SF9">
    <property type="entry name" value="INACTIVE SERINE PROTEASE PAMR1"/>
    <property type="match status" value="1"/>
</dbReference>
<dbReference type="InterPro" id="IPR009003">
    <property type="entry name" value="Peptidase_S1_PA"/>
</dbReference>
<name>A0A8C1X5X0_CYPCA</name>
<dbReference type="InterPro" id="IPR035914">
    <property type="entry name" value="Sperma_CUB_dom_sf"/>
</dbReference>
<dbReference type="CDD" id="cd00033">
    <property type="entry name" value="CCP"/>
    <property type="match status" value="3"/>
</dbReference>
<evidence type="ECO:0000256" key="5">
    <source>
        <dbReference type="ARBA" id="ARBA00022737"/>
    </source>
</evidence>
<dbReference type="Pfam" id="PF00431">
    <property type="entry name" value="CUB"/>
    <property type="match status" value="1"/>
</dbReference>
<evidence type="ECO:0000259" key="11">
    <source>
        <dbReference type="PROSITE" id="PS50923"/>
    </source>
</evidence>
<dbReference type="InterPro" id="IPR001314">
    <property type="entry name" value="Peptidase_S1A"/>
</dbReference>
<feature type="disulfide bond" evidence="8">
    <location>
        <begin position="366"/>
        <end position="409"/>
    </location>
</feature>
<dbReference type="InterPro" id="IPR000436">
    <property type="entry name" value="Sushi_SCR_CCP_dom"/>
</dbReference>
<evidence type="ECO:0000256" key="7">
    <source>
        <dbReference type="ARBA" id="ARBA00023180"/>
    </source>
</evidence>
<evidence type="ECO:0000313" key="13">
    <source>
        <dbReference type="Proteomes" id="UP000694700"/>
    </source>
</evidence>
<dbReference type="InterPro" id="IPR043504">
    <property type="entry name" value="Peptidase_S1_PA_chymotrypsin"/>
</dbReference>
<keyword evidence="2" id="KW-0964">Secreted</keyword>
<sequence>MLFPSGQLALSAGIWMSPKCGYHAGSLPIFLYLLQFLGTGASWPNVFRSQEDKCPGPQWNAMCRTCCEYEQISCKCPSQGTKVGYAVPCCRNVLDECDPCILHQGCSIFDNCKTCNNGTWQAKDDFYIRGRYCTSCRRGWSGGDCLSELFGPLQNPFNTLHLPLFFYCHKHMNNFSYKLFLPTLACGEVIQRPHGHVTLESYPINAKCEWTLQVGQGATMELRISTISLESDHSCRYDYVEVRDGDSPKSPVIGRYCGDESPLPIRSSGNSLHMRFVSDGYNNYDGFFATFQELSGQAPPLCATPKKPPHGDLFLRYKEGDILTSVQYLCYKPYKLKGASQRACLPSGTWSGSAPVCIKEVTIKDCPPPPPQFHNGYITEVSGSDGRIKYVEYFCNNTYILSGDSKRTCQKNGTWSGSQPLCVRACREPKVSKLVLQKVLKFQPPSRKSPVHKLYSASSQGGTEADTLEKAFSVFGDLPPTFHHVYTSIEYECVSALYKHSGSARRTCLKTGKWSGRHFSCSPVCGKLPGASPQNFTEIHWPWHAAIYTRLYNTSPLMARTKRRGDTFAIDEEEEGEEDKDWIKKEQRWQLVCSGALVNQHWVVVAAHCVTEPGQTEALSTDDLNVVMGKHYLSDLRENKRLQHIQISQIFIHPNYDPHVLDSDLAILKLADKARISEYVSPVCLPRLQGGEVTAKQAFLTGWPVAGQNRAHTDPEAARTGLIELADVVKCERQFSKHGVLISMTDNMLCGRQHPLSPSMICPSETGGIILSLSDDSQPTLGLEPFPPSSRSEDADFHHAWELLGLVSFGYDLRGCNPDLYTIYTRVANFKNWIEKNIT</sequence>
<dbReference type="GO" id="GO:0006508">
    <property type="term" value="P:proteolysis"/>
    <property type="evidence" value="ECO:0007669"/>
    <property type="project" value="InterPro"/>
</dbReference>
<dbReference type="SMART" id="SM00032">
    <property type="entry name" value="CCP"/>
    <property type="match status" value="3"/>
</dbReference>
<feature type="disulfide bond" evidence="8">
    <location>
        <begin position="330"/>
        <end position="357"/>
    </location>
</feature>
<dbReference type="Proteomes" id="UP000694700">
    <property type="component" value="Unplaced"/>
</dbReference>
<dbReference type="InterPro" id="IPR001254">
    <property type="entry name" value="Trypsin_dom"/>
</dbReference>
<evidence type="ECO:0000256" key="1">
    <source>
        <dbReference type="ARBA" id="ARBA00004613"/>
    </source>
</evidence>
<evidence type="ECO:0000256" key="8">
    <source>
        <dbReference type="PROSITE-ProRule" id="PRU00302"/>
    </source>
</evidence>
<dbReference type="PROSITE" id="PS50923">
    <property type="entry name" value="SUSHI"/>
    <property type="match status" value="2"/>
</dbReference>
<dbReference type="Ensembl" id="ENSCCRT00015079566.1">
    <property type="protein sequence ID" value="ENSCCRP00015077065.1"/>
    <property type="gene ID" value="ENSCCRG00015031196.1"/>
</dbReference>
<comment type="subcellular location">
    <subcellularLocation>
        <location evidence="1">Secreted</location>
    </subcellularLocation>
</comment>
<dbReference type="InterPro" id="IPR000859">
    <property type="entry name" value="CUB_dom"/>
</dbReference>
<feature type="disulfide bond" evidence="8">
    <location>
        <begin position="395"/>
        <end position="422"/>
    </location>
</feature>
<dbReference type="PANTHER" id="PTHR24254">
    <property type="entry name" value="PROTHROMBIN"/>
    <property type="match status" value="1"/>
</dbReference>
<reference evidence="12" key="1">
    <citation type="submission" date="2025-08" db="UniProtKB">
        <authorList>
            <consortium name="Ensembl"/>
        </authorList>
    </citation>
    <scope>IDENTIFICATION</scope>
</reference>
<dbReference type="Gene3D" id="2.60.120.290">
    <property type="entry name" value="Spermadhesin, CUB domain"/>
    <property type="match status" value="1"/>
</dbReference>
<dbReference type="FunFam" id="2.60.120.290:FF:000005">
    <property type="entry name" value="Procollagen C-endopeptidase enhancer 1"/>
    <property type="match status" value="1"/>
</dbReference>
<dbReference type="Gene3D" id="2.40.10.10">
    <property type="entry name" value="Trypsin-like serine proteases"/>
    <property type="match status" value="1"/>
</dbReference>
<dbReference type="PROSITE" id="PS50240">
    <property type="entry name" value="TRYPSIN_DOM"/>
    <property type="match status" value="1"/>
</dbReference>
<dbReference type="CDD" id="cd00041">
    <property type="entry name" value="CUB"/>
    <property type="match status" value="1"/>
</dbReference>
<evidence type="ECO:0000256" key="6">
    <source>
        <dbReference type="ARBA" id="ARBA00023157"/>
    </source>
</evidence>
<dbReference type="Gene3D" id="2.10.70.10">
    <property type="entry name" value="Complement Module, domain 1"/>
    <property type="match status" value="3"/>
</dbReference>
<keyword evidence="3" id="KW-0245">EGF-like domain</keyword>
<feature type="domain" description="Sushi" evidence="11">
    <location>
        <begin position="300"/>
        <end position="359"/>
    </location>
</feature>
<dbReference type="SUPFAM" id="SSF50494">
    <property type="entry name" value="Trypsin-like serine proteases"/>
    <property type="match status" value="1"/>
</dbReference>
<dbReference type="GO" id="GO:0004252">
    <property type="term" value="F:serine-type endopeptidase activity"/>
    <property type="evidence" value="ECO:0007669"/>
    <property type="project" value="InterPro"/>
</dbReference>
<dbReference type="FunFam" id="2.40.10.10:FF:000068">
    <property type="entry name" value="transmembrane protease serine 2"/>
    <property type="match status" value="1"/>
</dbReference>
<dbReference type="GO" id="GO:0005576">
    <property type="term" value="C:extracellular region"/>
    <property type="evidence" value="ECO:0007669"/>
    <property type="project" value="UniProtKB-SubCell"/>
</dbReference>
<keyword evidence="6 8" id="KW-1015">Disulfide bond</keyword>
<evidence type="ECO:0000259" key="10">
    <source>
        <dbReference type="PROSITE" id="PS50240"/>
    </source>
</evidence>
<evidence type="ECO:0000256" key="4">
    <source>
        <dbReference type="ARBA" id="ARBA00022729"/>
    </source>
</evidence>
<dbReference type="PRINTS" id="PR00722">
    <property type="entry name" value="CHYMOTRYPSIN"/>
</dbReference>
<evidence type="ECO:0000256" key="3">
    <source>
        <dbReference type="ARBA" id="ARBA00022536"/>
    </source>
</evidence>
<dbReference type="Pfam" id="PF00084">
    <property type="entry name" value="Sushi"/>
    <property type="match status" value="3"/>
</dbReference>
<dbReference type="SMART" id="SM00042">
    <property type="entry name" value="CUB"/>
    <property type="match status" value="1"/>
</dbReference>
<feature type="domain" description="CUB" evidence="9">
    <location>
        <begin position="186"/>
        <end position="294"/>
    </location>
</feature>
<accession>A0A8C1X5X0</accession>